<evidence type="ECO:0000256" key="2">
    <source>
        <dbReference type="ARBA" id="ARBA00006208"/>
    </source>
</evidence>
<dbReference type="GO" id="GO:0016020">
    <property type="term" value="C:membrane"/>
    <property type="evidence" value="ECO:0007669"/>
    <property type="project" value="UniProtKB-SubCell"/>
</dbReference>
<dbReference type="InterPro" id="IPR006696">
    <property type="entry name" value="DUF423"/>
</dbReference>
<feature type="transmembrane region" description="Helical" evidence="6">
    <location>
        <begin position="116"/>
        <end position="136"/>
    </location>
</feature>
<evidence type="ECO:0000256" key="6">
    <source>
        <dbReference type="SAM" id="Phobius"/>
    </source>
</evidence>
<feature type="transmembrane region" description="Helical" evidence="6">
    <location>
        <begin position="142"/>
        <end position="162"/>
    </location>
</feature>
<reference evidence="7 8" key="1">
    <citation type="journal article" date="2018" name="Gigascience">
        <title>Genomes of trombidid mites reveal novel predicted allergens and laterally-transferred genes associated with secondary metabolism.</title>
        <authorList>
            <person name="Dong X."/>
            <person name="Chaisiri K."/>
            <person name="Xia D."/>
            <person name="Armstrong S.D."/>
            <person name="Fang Y."/>
            <person name="Donnelly M.J."/>
            <person name="Kadowaki T."/>
            <person name="McGarry J.W."/>
            <person name="Darby A.C."/>
            <person name="Makepeace B.L."/>
        </authorList>
    </citation>
    <scope>NUCLEOTIDE SEQUENCE [LARGE SCALE GENOMIC DNA]</scope>
    <source>
        <strain evidence="7">UoL-UT</strain>
    </source>
</reference>
<sequence length="163" mass="17641">MDYITSATKAVTATGYNVVELMTGYLPKRKVEEKVVAKSVECVHKGLGILMGPERHWLKVAGICGALGVALGAYGEHGLKPDFPASRKKVFDVANKYHMIHSLALLAVPLSRRPNVVGGLFATGMLVFCGTCYIHALTGNEAIIRFTPYGGMTIMLAWLSFLL</sequence>
<dbReference type="PANTHER" id="PTHR43461:SF1">
    <property type="entry name" value="TRANSMEMBRANE PROTEIN 256"/>
    <property type="match status" value="1"/>
</dbReference>
<evidence type="ECO:0000256" key="5">
    <source>
        <dbReference type="ARBA" id="ARBA00023136"/>
    </source>
</evidence>
<dbReference type="PANTHER" id="PTHR43461">
    <property type="entry name" value="TRANSMEMBRANE PROTEIN 256"/>
    <property type="match status" value="1"/>
</dbReference>
<keyword evidence="4 6" id="KW-1133">Transmembrane helix</keyword>
<comment type="similarity">
    <text evidence="2">Belongs to the TMEM256 family.</text>
</comment>
<dbReference type="Proteomes" id="UP000288716">
    <property type="component" value="Unassembled WGS sequence"/>
</dbReference>
<dbReference type="AlphaFoldDB" id="A0A443SHT1"/>
<evidence type="ECO:0000313" key="8">
    <source>
        <dbReference type="Proteomes" id="UP000288716"/>
    </source>
</evidence>
<accession>A0A443SHT1</accession>
<keyword evidence="3 6" id="KW-0812">Transmembrane</keyword>
<evidence type="ECO:0000313" key="7">
    <source>
        <dbReference type="EMBL" id="RWS27045.1"/>
    </source>
</evidence>
<evidence type="ECO:0000256" key="3">
    <source>
        <dbReference type="ARBA" id="ARBA00022692"/>
    </source>
</evidence>
<comment type="caution">
    <text evidence="7">The sequence shown here is derived from an EMBL/GenBank/DDBJ whole genome shotgun (WGS) entry which is preliminary data.</text>
</comment>
<organism evidence="7 8">
    <name type="scientific">Leptotrombidium deliense</name>
    <dbReference type="NCBI Taxonomy" id="299467"/>
    <lineage>
        <taxon>Eukaryota</taxon>
        <taxon>Metazoa</taxon>
        <taxon>Ecdysozoa</taxon>
        <taxon>Arthropoda</taxon>
        <taxon>Chelicerata</taxon>
        <taxon>Arachnida</taxon>
        <taxon>Acari</taxon>
        <taxon>Acariformes</taxon>
        <taxon>Trombidiformes</taxon>
        <taxon>Prostigmata</taxon>
        <taxon>Anystina</taxon>
        <taxon>Parasitengona</taxon>
        <taxon>Trombiculoidea</taxon>
        <taxon>Trombiculidae</taxon>
        <taxon>Leptotrombidium</taxon>
    </lineage>
</organism>
<name>A0A443SHT1_9ACAR</name>
<dbReference type="EMBL" id="NCKV01002285">
    <property type="protein sequence ID" value="RWS27045.1"/>
    <property type="molecule type" value="Genomic_DNA"/>
</dbReference>
<dbReference type="OrthoDB" id="269173at2759"/>
<keyword evidence="5 6" id="KW-0472">Membrane</keyword>
<evidence type="ECO:0000256" key="1">
    <source>
        <dbReference type="ARBA" id="ARBA00004141"/>
    </source>
</evidence>
<protein>
    <recommendedName>
        <fullName evidence="9">Transmembrane protein 256-like protein</fullName>
    </recommendedName>
</protein>
<comment type="subcellular location">
    <subcellularLocation>
        <location evidence="1">Membrane</location>
        <topology evidence="1">Multi-pass membrane protein</topology>
    </subcellularLocation>
</comment>
<proteinExistence type="inferred from homology"/>
<dbReference type="Pfam" id="PF04241">
    <property type="entry name" value="DUF423"/>
    <property type="match status" value="1"/>
</dbReference>
<evidence type="ECO:0008006" key="9">
    <source>
        <dbReference type="Google" id="ProtNLM"/>
    </source>
</evidence>
<dbReference type="VEuPathDB" id="VectorBase:LDEU004995"/>
<keyword evidence="8" id="KW-1185">Reference proteome</keyword>
<evidence type="ECO:0000256" key="4">
    <source>
        <dbReference type="ARBA" id="ARBA00022989"/>
    </source>
</evidence>
<gene>
    <name evidence="7" type="ORF">B4U80_08401</name>
</gene>